<sequence length="129" mass="14558">MTVGSWEPGSDLPTVPSDAVQQALTLTDADHFPAAAPETVQPLQPFMTASESDWHEAIAARNSNDLKQLCRFFTLAEDRWPDWFAGDRNPVIWICRELKQRGDFPDKALTAWIKQNTQNRFLPYGNVLG</sequence>
<protein>
    <submittedName>
        <fullName evidence="1">Uncharacterized protein</fullName>
    </submittedName>
</protein>
<accession>A4BBZ0</accession>
<dbReference type="Proteomes" id="UP000005953">
    <property type="component" value="Unassembled WGS sequence"/>
</dbReference>
<dbReference type="HOGENOM" id="CLU_1914116_0_0_6"/>
<reference evidence="1 2" key="1">
    <citation type="submission" date="2006-02" db="EMBL/GenBank/DDBJ databases">
        <authorList>
            <person name="Pinhassi J."/>
            <person name="Pedros-Alio C."/>
            <person name="Ferriera S."/>
            <person name="Johnson J."/>
            <person name="Kravitz S."/>
            <person name="Halpern A."/>
            <person name="Remington K."/>
            <person name="Beeson K."/>
            <person name="Tran B."/>
            <person name="Rogers Y.-H."/>
            <person name="Friedman R."/>
            <person name="Venter J.C."/>
        </authorList>
    </citation>
    <scope>NUCLEOTIDE SEQUENCE [LARGE SCALE GENOMIC DNA]</scope>
    <source>
        <strain evidence="1 2">MED297</strain>
    </source>
</reference>
<evidence type="ECO:0000313" key="2">
    <source>
        <dbReference type="Proteomes" id="UP000005953"/>
    </source>
</evidence>
<evidence type="ECO:0000313" key="1">
    <source>
        <dbReference type="EMBL" id="EAR10475.1"/>
    </source>
</evidence>
<gene>
    <name evidence="1" type="ORF">MED297_01600</name>
</gene>
<dbReference type="RefSeq" id="WP_008046746.1">
    <property type="nucleotide sequence ID" value="NZ_CH724153.1"/>
</dbReference>
<dbReference type="STRING" id="314283.MED297_01600"/>
<name>A4BBZ0_9GAMM</name>
<dbReference type="OrthoDB" id="5735008at2"/>
<organism evidence="1 2">
    <name type="scientific">Reinekea blandensis MED297</name>
    <dbReference type="NCBI Taxonomy" id="314283"/>
    <lineage>
        <taxon>Bacteria</taxon>
        <taxon>Pseudomonadati</taxon>
        <taxon>Pseudomonadota</taxon>
        <taxon>Gammaproteobacteria</taxon>
        <taxon>Oceanospirillales</taxon>
        <taxon>Saccharospirillaceae</taxon>
        <taxon>Reinekea</taxon>
    </lineage>
</organism>
<proteinExistence type="predicted"/>
<keyword evidence="2" id="KW-1185">Reference proteome</keyword>
<comment type="caution">
    <text evidence="1">The sequence shown here is derived from an EMBL/GenBank/DDBJ whole genome shotgun (WGS) entry which is preliminary data.</text>
</comment>
<dbReference type="EMBL" id="AAOE01000004">
    <property type="protein sequence ID" value="EAR10475.1"/>
    <property type="molecule type" value="Genomic_DNA"/>
</dbReference>
<dbReference type="AlphaFoldDB" id="A4BBZ0"/>